<dbReference type="InterPro" id="IPR003879">
    <property type="entry name" value="Butyrophylin_SPRY"/>
</dbReference>
<protein>
    <recommendedName>
        <fullName evidence="10">B30.2/SPRY domain-containing protein</fullName>
    </recommendedName>
</protein>
<organism evidence="8 9">
    <name type="scientific">Fundulus heteroclitus</name>
    <name type="common">Killifish</name>
    <name type="synonym">Mummichog</name>
    <dbReference type="NCBI Taxonomy" id="8078"/>
    <lineage>
        <taxon>Eukaryota</taxon>
        <taxon>Metazoa</taxon>
        <taxon>Chordata</taxon>
        <taxon>Craniata</taxon>
        <taxon>Vertebrata</taxon>
        <taxon>Euteleostomi</taxon>
        <taxon>Actinopterygii</taxon>
        <taxon>Neopterygii</taxon>
        <taxon>Teleostei</taxon>
        <taxon>Neoteleostei</taxon>
        <taxon>Acanthomorphata</taxon>
        <taxon>Ovalentaria</taxon>
        <taxon>Atherinomorphae</taxon>
        <taxon>Cyprinodontiformes</taxon>
        <taxon>Fundulidae</taxon>
        <taxon>Fundulus</taxon>
    </lineage>
</organism>
<dbReference type="InterPro" id="IPR058030">
    <property type="entry name" value="TRIM8/14/16/25/29/45/65_CC"/>
</dbReference>
<evidence type="ECO:0000256" key="3">
    <source>
        <dbReference type="ARBA" id="ARBA00022833"/>
    </source>
</evidence>
<evidence type="ECO:0000256" key="1">
    <source>
        <dbReference type="ARBA" id="ARBA00022723"/>
    </source>
</evidence>
<dbReference type="PROSITE" id="PS50119">
    <property type="entry name" value="ZF_BBOX"/>
    <property type="match status" value="1"/>
</dbReference>
<dbReference type="GO" id="GO:0005737">
    <property type="term" value="C:cytoplasm"/>
    <property type="evidence" value="ECO:0007669"/>
    <property type="project" value="UniProtKB-ARBA"/>
</dbReference>
<keyword evidence="1" id="KW-0479">Metal-binding</keyword>
<reference evidence="8" key="1">
    <citation type="submission" date="2025-08" db="UniProtKB">
        <authorList>
            <consortium name="Ensembl"/>
        </authorList>
    </citation>
    <scope>IDENTIFICATION</scope>
</reference>
<dbReference type="SUPFAM" id="SSF49899">
    <property type="entry name" value="Concanavalin A-like lectins/glucanases"/>
    <property type="match status" value="1"/>
</dbReference>
<dbReference type="SMART" id="SM00449">
    <property type="entry name" value="SPRY"/>
    <property type="match status" value="1"/>
</dbReference>
<name>A0A3Q2TDD0_FUNHE</name>
<dbReference type="Gene3D" id="2.60.120.920">
    <property type="match status" value="1"/>
</dbReference>
<keyword evidence="2 4" id="KW-0863">Zinc-finger</keyword>
<evidence type="ECO:0000259" key="7">
    <source>
        <dbReference type="PROSITE" id="PS50188"/>
    </source>
</evidence>
<dbReference type="InterPro" id="IPR043136">
    <property type="entry name" value="B30.2/SPRY_sf"/>
</dbReference>
<evidence type="ECO:0000313" key="8">
    <source>
        <dbReference type="Ensembl" id="ENSFHEP00000013525.1"/>
    </source>
</evidence>
<dbReference type="PROSITE" id="PS50188">
    <property type="entry name" value="B302_SPRY"/>
    <property type="match status" value="1"/>
</dbReference>
<dbReference type="GO" id="GO:0008270">
    <property type="term" value="F:zinc ion binding"/>
    <property type="evidence" value="ECO:0007669"/>
    <property type="project" value="UniProtKB-KW"/>
</dbReference>
<dbReference type="Pfam" id="PF00622">
    <property type="entry name" value="SPRY"/>
    <property type="match status" value="1"/>
</dbReference>
<dbReference type="AlphaFoldDB" id="A0A3Q2TDD0"/>
<reference evidence="8" key="2">
    <citation type="submission" date="2025-09" db="UniProtKB">
        <authorList>
            <consortium name="Ensembl"/>
        </authorList>
    </citation>
    <scope>IDENTIFICATION</scope>
</reference>
<evidence type="ECO:0000256" key="2">
    <source>
        <dbReference type="ARBA" id="ARBA00022771"/>
    </source>
</evidence>
<evidence type="ECO:0008006" key="10">
    <source>
        <dbReference type="Google" id="ProtNLM"/>
    </source>
</evidence>
<dbReference type="InterPro" id="IPR003877">
    <property type="entry name" value="SPRY_dom"/>
</dbReference>
<dbReference type="Gene3D" id="4.10.830.40">
    <property type="match status" value="1"/>
</dbReference>
<dbReference type="Gene3D" id="3.30.160.60">
    <property type="entry name" value="Classic Zinc Finger"/>
    <property type="match status" value="1"/>
</dbReference>
<dbReference type="PANTHER" id="PTHR25465">
    <property type="entry name" value="B-BOX DOMAIN CONTAINING"/>
    <property type="match status" value="1"/>
</dbReference>
<dbReference type="SUPFAM" id="SSF57845">
    <property type="entry name" value="B-box zinc-binding domain"/>
    <property type="match status" value="1"/>
</dbReference>
<dbReference type="SMART" id="SM00589">
    <property type="entry name" value="PRY"/>
    <property type="match status" value="1"/>
</dbReference>
<dbReference type="InterPro" id="IPR013320">
    <property type="entry name" value="ConA-like_dom_sf"/>
</dbReference>
<dbReference type="Pfam" id="PF00643">
    <property type="entry name" value="zf-B_box"/>
    <property type="match status" value="1"/>
</dbReference>
<dbReference type="PRINTS" id="PR01407">
    <property type="entry name" value="BUTYPHLNCDUF"/>
</dbReference>
<dbReference type="InterPro" id="IPR001870">
    <property type="entry name" value="B30.2/SPRY"/>
</dbReference>
<feature type="domain" description="B30.2/SPRY" evidence="7">
    <location>
        <begin position="279"/>
        <end position="472"/>
    </location>
</feature>
<evidence type="ECO:0000313" key="9">
    <source>
        <dbReference type="Proteomes" id="UP000265000"/>
    </source>
</evidence>
<dbReference type="Proteomes" id="UP000265000">
    <property type="component" value="Unplaced"/>
</dbReference>
<keyword evidence="5" id="KW-0175">Coiled coil</keyword>
<dbReference type="GeneTree" id="ENSGT01150000286922"/>
<accession>A0A3Q2TDD0</accession>
<dbReference type="SMART" id="SM00336">
    <property type="entry name" value="BBOX"/>
    <property type="match status" value="1"/>
</dbReference>
<evidence type="ECO:0000256" key="5">
    <source>
        <dbReference type="SAM" id="Coils"/>
    </source>
</evidence>
<keyword evidence="9" id="KW-1185">Reference proteome</keyword>
<dbReference type="Pfam" id="PF13765">
    <property type="entry name" value="PRY"/>
    <property type="match status" value="1"/>
</dbReference>
<dbReference type="CDD" id="cd16040">
    <property type="entry name" value="SPRY_PRY_SNTX"/>
    <property type="match status" value="1"/>
</dbReference>
<keyword evidence="3" id="KW-0862">Zinc</keyword>
<dbReference type="InterPro" id="IPR006574">
    <property type="entry name" value="PRY"/>
</dbReference>
<sequence>PEPGTMWVGVSAPDAPDSVQSGDVACDLCSERKLRAVKSCLQCLVSYCQQHLQPHFSVAALKRHKLVEPSKKLEDSVCPLHGEVMKIFCRTDQSCICYLCLMDEHKGHQTLSAAAETSRKQRELEASQEKLRHRVQEKEQEVKELQRVAEDINQSADKALRDAEKIFKDVAQQIRCRQTSEVNKVCELQEKLEEEITELRRRSAALEEISQTKDHIQFLQSFTSLSGLGEAEDLAQVNVQPVAFHREADGTISELREKMQDILTEEWSQVPPRGTDVEVLVPQAEPKTRDEFLKYHRKVYLDPNTAHWFIELETCLVSAKYRYRTDSPTNHPDQFSDWYQVLCSESLTGRCYWEVVWKADFIRGDVFIAASYKDISRKGDESAFVNNRKSWALQCCKNGYEFRHNSIRTAVSGPISRRIGVYLDHSAGVLSFYSVSDDTMTLLHSVQTTFTRPLCPGFGLCFSAVDIQNDIP</sequence>
<dbReference type="CDD" id="cd19769">
    <property type="entry name" value="Bbox2_TRIM16-like"/>
    <property type="match status" value="1"/>
</dbReference>
<evidence type="ECO:0000259" key="6">
    <source>
        <dbReference type="PROSITE" id="PS50119"/>
    </source>
</evidence>
<dbReference type="PANTHER" id="PTHR25465:SF5">
    <property type="entry name" value="E3 UBIQUITIN_ISG15 LIGASE TRIM25-RELATED"/>
    <property type="match status" value="1"/>
</dbReference>
<feature type="domain" description="B box-type" evidence="6">
    <location>
        <begin position="73"/>
        <end position="113"/>
    </location>
</feature>
<evidence type="ECO:0000256" key="4">
    <source>
        <dbReference type="PROSITE-ProRule" id="PRU00024"/>
    </source>
</evidence>
<proteinExistence type="predicted"/>
<feature type="coiled-coil region" evidence="5">
    <location>
        <begin position="121"/>
        <end position="209"/>
    </location>
</feature>
<dbReference type="Ensembl" id="ENSFHET00000021180.1">
    <property type="protein sequence ID" value="ENSFHEP00000013525.1"/>
    <property type="gene ID" value="ENSFHEG00000015026.1"/>
</dbReference>
<dbReference type="InterPro" id="IPR000315">
    <property type="entry name" value="Znf_B-box"/>
</dbReference>
<dbReference type="InterPro" id="IPR051051">
    <property type="entry name" value="E3_ubiq-ligase_TRIM/RNF"/>
</dbReference>
<dbReference type="Pfam" id="PF25600">
    <property type="entry name" value="TRIM_CC"/>
    <property type="match status" value="1"/>
</dbReference>